<dbReference type="SUPFAM" id="SSF55874">
    <property type="entry name" value="ATPase domain of HSP90 chaperone/DNA topoisomerase II/histidine kinase"/>
    <property type="match status" value="1"/>
</dbReference>
<dbReference type="InterPro" id="IPR005467">
    <property type="entry name" value="His_kinase_dom"/>
</dbReference>
<feature type="domain" description="Histidine kinase" evidence="3">
    <location>
        <begin position="914"/>
        <end position="1101"/>
    </location>
</feature>
<keyword evidence="2" id="KW-1133">Transmembrane helix</keyword>
<dbReference type="Proteomes" id="UP000461730">
    <property type="component" value="Unassembled WGS sequence"/>
</dbReference>
<keyword evidence="2" id="KW-0812">Transmembrane</keyword>
<evidence type="ECO:0000259" key="3">
    <source>
        <dbReference type="PROSITE" id="PS50109"/>
    </source>
</evidence>
<dbReference type="Gene3D" id="2.60.40.10">
    <property type="entry name" value="Immunoglobulins"/>
    <property type="match status" value="1"/>
</dbReference>
<dbReference type="GO" id="GO:0016020">
    <property type="term" value="C:membrane"/>
    <property type="evidence" value="ECO:0007669"/>
    <property type="project" value="InterPro"/>
</dbReference>
<evidence type="ECO:0000313" key="4">
    <source>
        <dbReference type="EMBL" id="MVT12464.1"/>
    </source>
</evidence>
<dbReference type="SMART" id="SM00387">
    <property type="entry name" value="HATPase_c"/>
    <property type="match status" value="1"/>
</dbReference>
<accession>A0A7K1UDK3</accession>
<gene>
    <name evidence="4" type="ORF">GO493_29695</name>
</gene>
<name>A0A7K1UDK3_9BACT</name>
<reference evidence="4 5" key="1">
    <citation type="submission" date="2019-12" db="EMBL/GenBank/DDBJ databases">
        <title>Chitinophaga sp. strain ysch24 (GDMCC 1.1355), whole genome shotgun sequence.</title>
        <authorList>
            <person name="Zhang X."/>
        </authorList>
    </citation>
    <scope>NUCLEOTIDE SEQUENCE [LARGE SCALE GENOMIC DNA]</scope>
    <source>
        <strain evidence="5">ysch24</strain>
    </source>
</reference>
<keyword evidence="5" id="KW-1185">Reference proteome</keyword>
<feature type="transmembrane region" description="Helical" evidence="2">
    <location>
        <begin position="865"/>
        <end position="887"/>
    </location>
</feature>
<dbReference type="PANTHER" id="PTHR43547">
    <property type="entry name" value="TWO-COMPONENT HISTIDINE KINASE"/>
    <property type="match status" value="1"/>
</dbReference>
<dbReference type="GO" id="GO:0046983">
    <property type="term" value="F:protein dimerization activity"/>
    <property type="evidence" value="ECO:0007669"/>
    <property type="project" value="InterPro"/>
</dbReference>
<dbReference type="Gene3D" id="2.130.10.10">
    <property type="entry name" value="YVTN repeat-like/Quinoprotein amine dehydrogenase"/>
    <property type="match status" value="2"/>
</dbReference>
<proteinExistence type="predicted"/>
<dbReference type="SUPFAM" id="SSF63829">
    <property type="entry name" value="Calcium-dependent phosphotriesterase"/>
    <property type="match status" value="1"/>
</dbReference>
<dbReference type="Pfam" id="PF07730">
    <property type="entry name" value="HisKA_3"/>
    <property type="match status" value="1"/>
</dbReference>
<sequence>MSDFLPCACTLKNLHINKRTASSKKITKSLESVIQIYIFASTALRELSIFLTSIISLKALQTAAQITRTILLTFLCTLSYAVLQAQDKPYLFDSYGVNEGLSQNSVYDILEDNQGFMWIATHDGINRFDGYGFNEYRFNPSLKERAGQGKGSLVIRNNNGGRALINRFALQGYKGYSLYRNSRHQLMVTHNYGISLYDEYKNSFETVLEDTTYEDNNERDNGHKFRILGEDTVHHNLWVWRPAKGLYVLDNSTFAKKRVILYPLPMLKRGIHAKAVYKDGNIIWMNFEPGELLAMDTRTMKLTSYCLPGITSDPVLKNLNKDSLIIASRGHVIVFNKKQNRYTDLSFDQRDPKDATFFPLCLEQDHNGNVWIGGTDGVMVYNVKRNEIVNRIVSFNGSEARSWNVVAYLYRDVSDNMWVGTDGDGIKKYSPNKKVFNLYRSSFTTHNMVRAVYKHDDGKLYVGLLNDGLDIYEKGGKFLERIPGDNQKSIFPSRNLNAICREDFEHLWFHFLGMHIGLFNVHTKKYEDLTKYMTALGLPEQDNGYPFLFKRTSGEVYFNYGRYLLQITPQDNRYKVAIVHEFPDEILTTYYEDLLGNKYVGTKVAAYVKRVESTRWEKIILPPGTIVKSIIKSAGKDLLLATSKGLFVLDQNNNRKKHYNSYDYPSLINDYLYGVLLDDKDWIWVSHNKGLSQINPAKDEITTFNYEDGLQSNEFNTGAFFKSVDGELFFGGIRGSNGFYPRDFKNNPSKPKVVIMRMEVLDKPYESDTALSLLKRIELPYNHNTIAIEFVPLEYTNPLKNKVQYKLDGADEDWVQAGAFRMARYTNLRPGTYTFNVRASNNDDIWNATPTSLEIVIRIPFWQSLWFRFLLLLLLLGVAYYFSTLYLDYKIRHEKLKLEKEQAVDQERARISSDMHDDLGSGLSTIRLLSEIAKRKIQDTSQTKELERISEAAGELVDKMSEIIWAMNSSNDSLENLIAYMRSFAADFLEHAHITHQFYIPETIPNIKLSGGTRRNIYLAVKESLHNVVKHAQASEVVIQIEMHKNMTIMIKDNGKGFDQEKVRLFGNGLKNIQKRMQAVGGQADITSHNGTIVLLDIPLI</sequence>
<dbReference type="Pfam" id="PF02518">
    <property type="entry name" value="HATPase_c"/>
    <property type="match status" value="1"/>
</dbReference>
<dbReference type="InterPro" id="IPR003594">
    <property type="entry name" value="HATPase_dom"/>
</dbReference>
<evidence type="ECO:0000256" key="1">
    <source>
        <dbReference type="ARBA" id="ARBA00022553"/>
    </source>
</evidence>
<organism evidence="4 5">
    <name type="scientific">Chitinophaga tropicalis</name>
    <dbReference type="NCBI Taxonomy" id="2683588"/>
    <lineage>
        <taxon>Bacteria</taxon>
        <taxon>Pseudomonadati</taxon>
        <taxon>Bacteroidota</taxon>
        <taxon>Chitinophagia</taxon>
        <taxon>Chitinophagales</taxon>
        <taxon>Chitinophagaceae</taxon>
        <taxon>Chitinophaga</taxon>
    </lineage>
</organism>
<protein>
    <recommendedName>
        <fullName evidence="3">Histidine kinase domain-containing protein</fullName>
    </recommendedName>
</protein>
<evidence type="ECO:0000256" key="2">
    <source>
        <dbReference type="SAM" id="Phobius"/>
    </source>
</evidence>
<dbReference type="InterPro" id="IPR036890">
    <property type="entry name" value="HATPase_C_sf"/>
</dbReference>
<dbReference type="InterPro" id="IPR015943">
    <property type="entry name" value="WD40/YVTN_repeat-like_dom_sf"/>
</dbReference>
<dbReference type="EMBL" id="WRXN01000026">
    <property type="protein sequence ID" value="MVT12464.1"/>
    <property type="molecule type" value="Genomic_DNA"/>
</dbReference>
<dbReference type="Gene3D" id="1.20.5.1930">
    <property type="match status" value="1"/>
</dbReference>
<dbReference type="InterPro" id="IPR011123">
    <property type="entry name" value="Y_Y_Y"/>
</dbReference>
<dbReference type="Pfam" id="PF07494">
    <property type="entry name" value="Reg_prop"/>
    <property type="match status" value="1"/>
</dbReference>
<dbReference type="InterPro" id="IPR011110">
    <property type="entry name" value="Reg_prop"/>
</dbReference>
<keyword evidence="2" id="KW-0472">Membrane</keyword>
<dbReference type="PROSITE" id="PS50109">
    <property type="entry name" value="HIS_KIN"/>
    <property type="match status" value="1"/>
</dbReference>
<dbReference type="InterPro" id="IPR013783">
    <property type="entry name" value="Ig-like_fold"/>
</dbReference>
<keyword evidence="1" id="KW-0597">Phosphoprotein</keyword>
<dbReference type="Gene3D" id="3.30.565.10">
    <property type="entry name" value="Histidine kinase-like ATPase, C-terminal domain"/>
    <property type="match status" value="1"/>
</dbReference>
<evidence type="ECO:0000313" key="5">
    <source>
        <dbReference type="Proteomes" id="UP000461730"/>
    </source>
</evidence>
<comment type="caution">
    <text evidence="4">The sequence shown here is derived from an EMBL/GenBank/DDBJ whole genome shotgun (WGS) entry which is preliminary data.</text>
</comment>
<dbReference type="AlphaFoldDB" id="A0A7K1UDK3"/>
<dbReference type="PANTHER" id="PTHR43547:SF2">
    <property type="entry name" value="HYBRID SIGNAL TRANSDUCTION HISTIDINE KINASE C"/>
    <property type="match status" value="1"/>
</dbReference>
<dbReference type="Pfam" id="PF07495">
    <property type="entry name" value="Y_Y_Y"/>
    <property type="match status" value="1"/>
</dbReference>
<dbReference type="GO" id="GO:0000155">
    <property type="term" value="F:phosphorelay sensor kinase activity"/>
    <property type="evidence" value="ECO:0007669"/>
    <property type="project" value="InterPro"/>
</dbReference>
<dbReference type="CDD" id="cd16917">
    <property type="entry name" value="HATPase_UhpB-NarQ-NarX-like"/>
    <property type="match status" value="1"/>
</dbReference>
<dbReference type="InterPro" id="IPR011712">
    <property type="entry name" value="Sig_transdc_His_kin_sub3_dim/P"/>
</dbReference>